<dbReference type="EMBL" id="KI659171">
    <property type="protein sequence ID" value="ETN80188.1"/>
    <property type="molecule type" value="Genomic_DNA"/>
</dbReference>
<feature type="transmembrane region" description="Helical" evidence="2">
    <location>
        <begin position="92"/>
        <end position="111"/>
    </location>
</feature>
<sequence>MEEDVKNEKNTQSSHAQSSTEKPGPSKKEDDNASKVSLDSSGVTEGQVVVYSSLSELVYSLSLSSRHGSTLHRIPVLLRLSKGLVNIKKNSFSLTCFYILAFSLYYGSYLYDYQSSFLNKQTPLGLPLSSSNLY</sequence>
<name>W2TEC7_NECAM</name>
<proteinExistence type="predicted"/>
<evidence type="ECO:0000313" key="4">
    <source>
        <dbReference type="Proteomes" id="UP000053676"/>
    </source>
</evidence>
<accession>W2TEC7</accession>
<evidence type="ECO:0000256" key="1">
    <source>
        <dbReference type="SAM" id="MobiDB-lite"/>
    </source>
</evidence>
<organism evidence="3 4">
    <name type="scientific">Necator americanus</name>
    <name type="common">Human hookworm</name>
    <dbReference type="NCBI Taxonomy" id="51031"/>
    <lineage>
        <taxon>Eukaryota</taxon>
        <taxon>Metazoa</taxon>
        <taxon>Ecdysozoa</taxon>
        <taxon>Nematoda</taxon>
        <taxon>Chromadorea</taxon>
        <taxon>Rhabditida</taxon>
        <taxon>Rhabditina</taxon>
        <taxon>Rhabditomorpha</taxon>
        <taxon>Strongyloidea</taxon>
        <taxon>Ancylostomatidae</taxon>
        <taxon>Bunostominae</taxon>
        <taxon>Necator</taxon>
    </lineage>
</organism>
<gene>
    <name evidence="3" type="ORF">NECAME_09321</name>
</gene>
<dbReference type="KEGG" id="nai:NECAME_09321"/>
<reference evidence="4" key="1">
    <citation type="journal article" date="2014" name="Nat. Genet.">
        <title>Genome of the human hookworm Necator americanus.</title>
        <authorList>
            <person name="Tang Y.T."/>
            <person name="Gao X."/>
            <person name="Rosa B.A."/>
            <person name="Abubucker S."/>
            <person name="Hallsworth-Pepin K."/>
            <person name="Martin J."/>
            <person name="Tyagi R."/>
            <person name="Heizer E."/>
            <person name="Zhang X."/>
            <person name="Bhonagiri-Palsikar V."/>
            <person name="Minx P."/>
            <person name="Warren W.C."/>
            <person name="Wang Q."/>
            <person name="Zhan B."/>
            <person name="Hotez P.J."/>
            <person name="Sternberg P.W."/>
            <person name="Dougall A."/>
            <person name="Gaze S.T."/>
            <person name="Mulvenna J."/>
            <person name="Sotillo J."/>
            <person name="Ranganathan S."/>
            <person name="Rabelo E.M."/>
            <person name="Wilson R.K."/>
            <person name="Felgner P.L."/>
            <person name="Bethony J."/>
            <person name="Hawdon J.M."/>
            <person name="Gasser R.B."/>
            <person name="Loukas A."/>
            <person name="Mitreva M."/>
        </authorList>
    </citation>
    <scope>NUCLEOTIDE SEQUENCE [LARGE SCALE GENOMIC DNA]</scope>
</reference>
<evidence type="ECO:0000313" key="3">
    <source>
        <dbReference type="EMBL" id="ETN80188.1"/>
    </source>
</evidence>
<feature type="compositionally biased region" description="Basic and acidic residues" evidence="1">
    <location>
        <begin position="24"/>
        <end position="33"/>
    </location>
</feature>
<feature type="region of interest" description="Disordered" evidence="1">
    <location>
        <begin position="1"/>
        <end position="41"/>
    </location>
</feature>
<keyword evidence="2" id="KW-0472">Membrane</keyword>
<evidence type="ECO:0000256" key="2">
    <source>
        <dbReference type="SAM" id="Phobius"/>
    </source>
</evidence>
<keyword evidence="4" id="KW-1185">Reference proteome</keyword>
<protein>
    <submittedName>
        <fullName evidence="3">Uncharacterized protein</fullName>
    </submittedName>
</protein>
<dbReference type="AlphaFoldDB" id="W2TEC7"/>
<keyword evidence="2" id="KW-1133">Transmembrane helix</keyword>
<feature type="compositionally biased region" description="Polar residues" evidence="1">
    <location>
        <begin position="10"/>
        <end position="21"/>
    </location>
</feature>
<keyword evidence="2" id="KW-0812">Transmembrane</keyword>
<dbReference type="Proteomes" id="UP000053676">
    <property type="component" value="Unassembled WGS sequence"/>
</dbReference>